<feature type="signal peptide" evidence="1">
    <location>
        <begin position="1"/>
        <end position="19"/>
    </location>
</feature>
<keyword evidence="1" id="KW-0732">Signal</keyword>
<dbReference type="VEuPathDB" id="VectorBase:BGLAX_045910"/>
<feature type="domain" description="Chitin-binding type-2" evidence="2">
    <location>
        <begin position="94"/>
        <end position="158"/>
    </location>
</feature>
<dbReference type="GO" id="GO:0005576">
    <property type="term" value="C:extracellular region"/>
    <property type="evidence" value="ECO:0007669"/>
    <property type="project" value="InterPro"/>
</dbReference>
<sequence>MPFCANFYVSFFLIGYVCSVPVDVPNKCPQPSAAIPAPRAFYYVHPDDCTSFFSCSFGVPHQAYCAPGTRFSNVFNACATEFSHYDTCSRENAVRECSRGATLIGHPTICQRYYNCSDHSIRDPRGFLKEFESECPYPQLFDIVERRCKSFKEAYCGPYRNPDVEPCAYVNNLCGTSHCQPCNDRLPSCAGLSDGFHEHPLRLWTPYYIECDTQRTINARLMCPSAPVGGAGIYSPVKKTCVSLWEVPRDKGGLEPSCDGKAAGKYRTDENPAVYYTCPGAVVAYCPVGTVFRNGSCS</sequence>
<evidence type="ECO:0000313" key="4">
    <source>
        <dbReference type="Proteomes" id="UP000076420"/>
    </source>
</evidence>
<dbReference type="Proteomes" id="UP000076420">
    <property type="component" value="Unassembled WGS sequence"/>
</dbReference>
<dbReference type="Gene3D" id="2.170.140.10">
    <property type="entry name" value="Chitin binding domain"/>
    <property type="match status" value="2"/>
</dbReference>
<organism evidence="3 4">
    <name type="scientific">Biomphalaria glabrata</name>
    <name type="common">Bloodfluke planorb</name>
    <name type="synonym">Freshwater snail</name>
    <dbReference type="NCBI Taxonomy" id="6526"/>
    <lineage>
        <taxon>Eukaryota</taxon>
        <taxon>Metazoa</taxon>
        <taxon>Spiralia</taxon>
        <taxon>Lophotrochozoa</taxon>
        <taxon>Mollusca</taxon>
        <taxon>Gastropoda</taxon>
        <taxon>Heterobranchia</taxon>
        <taxon>Euthyneura</taxon>
        <taxon>Panpulmonata</taxon>
        <taxon>Hygrophila</taxon>
        <taxon>Lymnaeoidea</taxon>
        <taxon>Planorbidae</taxon>
        <taxon>Biomphalaria</taxon>
    </lineage>
</organism>
<feature type="chain" id="PRO_5013310904" description="Chitin-binding type-2 domain-containing protein" evidence="1">
    <location>
        <begin position="20"/>
        <end position="298"/>
    </location>
</feature>
<dbReference type="InterPro" id="IPR036508">
    <property type="entry name" value="Chitin-bd_dom_sf"/>
</dbReference>
<gene>
    <name evidence="3" type="primary">106065060</name>
</gene>
<evidence type="ECO:0000256" key="1">
    <source>
        <dbReference type="SAM" id="SignalP"/>
    </source>
</evidence>
<evidence type="ECO:0000259" key="2">
    <source>
        <dbReference type="PROSITE" id="PS50940"/>
    </source>
</evidence>
<name>A0A2C9M996_BIOGL</name>
<reference evidence="3" key="1">
    <citation type="submission" date="2020-05" db="UniProtKB">
        <authorList>
            <consortium name="EnsemblMetazoa"/>
        </authorList>
    </citation>
    <scope>IDENTIFICATION</scope>
    <source>
        <strain evidence="3">BB02</strain>
    </source>
</reference>
<proteinExistence type="predicted"/>
<accession>A0A2C9M996</accession>
<dbReference type="VEuPathDB" id="VectorBase:BGLB039922"/>
<dbReference type="STRING" id="6526.A0A2C9M996"/>
<dbReference type="SMART" id="SM00494">
    <property type="entry name" value="ChtBD2"/>
    <property type="match status" value="2"/>
</dbReference>
<dbReference type="PROSITE" id="PS50940">
    <property type="entry name" value="CHIT_BIND_II"/>
    <property type="match status" value="2"/>
</dbReference>
<dbReference type="InterPro" id="IPR002557">
    <property type="entry name" value="Chitin-bd_dom"/>
</dbReference>
<dbReference type="AlphaFoldDB" id="A0A2C9M996"/>
<evidence type="ECO:0000313" key="3">
    <source>
        <dbReference type="EnsemblMetazoa" id="BGLB039922-PA"/>
    </source>
</evidence>
<dbReference type="Pfam" id="PF01607">
    <property type="entry name" value="CBM_14"/>
    <property type="match status" value="1"/>
</dbReference>
<dbReference type="GO" id="GO:0008061">
    <property type="term" value="F:chitin binding"/>
    <property type="evidence" value="ECO:0007669"/>
    <property type="project" value="InterPro"/>
</dbReference>
<dbReference type="OrthoDB" id="6020543at2759"/>
<dbReference type="KEGG" id="bgt:106065060"/>
<dbReference type="SUPFAM" id="SSF57625">
    <property type="entry name" value="Invertebrate chitin-binding proteins"/>
    <property type="match status" value="2"/>
</dbReference>
<dbReference type="RefSeq" id="XP_013079277.2">
    <property type="nucleotide sequence ID" value="XM_013223823.2"/>
</dbReference>
<dbReference type="EnsemblMetazoa" id="BGLB039922-RA">
    <property type="protein sequence ID" value="BGLB039922-PA"/>
    <property type="gene ID" value="BGLB039922"/>
</dbReference>
<feature type="domain" description="Chitin-binding type-2" evidence="2">
    <location>
        <begin position="25"/>
        <end position="90"/>
    </location>
</feature>
<protein>
    <recommendedName>
        <fullName evidence="2">Chitin-binding type-2 domain-containing protein</fullName>
    </recommendedName>
</protein>